<gene>
    <name evidence="2" type="ORF">BDV95DRAFT_611939</name>
</gene>
<feature type="region of interest" description="Disordered" evidence="1">
    <location>
        <begin position="176"/>
        <end position="197"/>
    </location>
</feature>
<feature type="region of interest" description="Disordered" evidence="1">
    <location>
        <begin position="57"/>
        <end position="146"/>
    </location>
</feature>
<comment type="caution">
    <text evidence="2">The sequence shown here is derived from an EMBL/GenBank/DDBJ whole genome shotgun (WGS) entry which is preliminary data.</text>
</comment>
<name>A0A7C8M2V9_9PLEO</name>
<evidence type="ECO:0000313" key="3">
    <source>
        <dbReference type="Proteomes" id="UP000481861"/>
    </source>
</evidence>
<feature type="compositionally biased region" description="Basic and acidic residues" evidence="1">
    <location>
        <begin position="65"/>
        <end position="75"/>
    </location>
</feature>
<reference evidence="2 3" key="1">
    <citation type="submission" date="2020-01" db="EMBL/GenBank/DDBJ databases">
        <authorList>
            <consortium name="DOE Joint Genome Institute"/>
            <person name="Haridas S."/>
            <person name="Albert R."/>
            <person name="Binder M."/>
            <person name="Bloem J."/>
            <person name="Labutti K."/>
            <person name="Salamov A."/>
            <person name="Andreopoulos B."/>
            <person name="Baker S.E."/>
            <person name="Barry K."/>
            <person name="Bills G."/>
            <person name="Bluhm B.H."/>
            <person name="Cannon C."/>
            <person name="Castanera R."/>
            <person name="Culley D.E."/>
            <person name="Daum C."/>
            <person name="Ezra D."/>
            <person name="Gonzalez J.B."/>
            <person name="Henrissat B."/>
            <person name="Kuo A."/>
            <person name="Liang C."/>
            <person name="Lipzen A."/>
            <person name="Lutzoni F."/>
            <person name="Magnuson J."/>
            <person name="Mondo S."/>
            <person name="Nolan M."/>
            <person name="Ohm R."/>
            <person name="Pangilinan J."/>
            <person name="Park H.-J.H."/>
            <person name="Ramirez L."/>
            <person name="Alfaro M."/>
            <person name="Sun H."/>
            <person name="Tritt A."/>
            <person name="Yoshinaga Y."/>
            <person name="Zwiers L.-H.L."/>
            <person name="Turgeon B.G."/>
            <person name="Goodwin S.B."/>
            <person name="Spatafora J.W."/>
            <person name="Crous P.W."/>
            <person name="Grigoriev I.V."/>
        </authorList>
    </citation>
    <scope>NUCLEOTIDE SEQUENCE [LARGE SCALE GENOMIC DNA]</scope>
    <source>
        <strain evidence="2 3">CBS 611.86</strain>
    </source>
</reference>
<dbReference type="Proteomes" id="UP000481861">
    <property type="component" value="Unassembled WGS sequence"/>
</dbReference>
<dbReference type="AlphaFoldDB" id="A0A7C8M2V9"/>
<accession>A0A7C8M2V9</accession>
<sequence length="197" mass="21323">MASSSKQTAPVYSYSERMRATAVRAKSLLTLQSTYPSVNAVETDAKTQLDEQEFEYGEALDWLGQDEHNKQDNSGKHGNIGKHGNRSKHCNGGEQDNGSEQDNSGEQDKKTDVKHQLKATIRPALQDVTTSSSTSSSKPKIPETVALEPPITMISLPAPDEKVAVTSPLITPSEHVNVTMSSSTSSFKPEIEDVGAH</sequence>
<organism evidence="2 3">
    <name type="scientific">Massariosphaeria phaeospora</name>
    <dbReference type="NCBI Taxonomy" id="100035"/>
    <lineage>
        <taxon>Eukaryota</taxon>
        <taxon>Fungi</taxon>
        <taxon>Dikarya</taxon>
        <taxon>Ascomycota</taxon>
        <taxon>Pezizomycotina</taxon>
        <taxon>Dothideomycetes</taxon>
        <taxon>Pleosporomycetidae</taxon>
        <taxon>Pleosporales</taxon>
        <taxon>Pleosporales incertae sedis</taxon>
        <taxon>Massariosphaeria</taxon>
    </lineage>
</organism>
<proteinExistence type="predicted"/>
<feature type="compositionally biased region" description="Basic and acidic residues" evidence="1">
    <location>
        <begin position="106"/>
        <end position="115"/>
    </location>
</feature>
<evidence type="ECO:0000313" key="2">
    <source>
        <dbReference type="EMBL" id="KAF2866061.1"/>
    </source>
</evidence>
<feature type="compositionally biased region" description="Polar residues" evidence="1">
    <location>
        <begin position="176"/>
        <end position="187"/>
    </location>
</feature>
<keyword evidence="3" id="KW-1185">Reference proteome</keyword>
<dbReference type="EMBL" id="JAADJZ010000029">
    <property type="protein sequence ID" value="KAF2866061.1"/>
    <property type="molecule type" value="Genomic_DNA"/>
</dbReference>
<evidence type="ECO:0000256" key="1">
    <source>
        <dbReference type="SAM" id="MobiDB-lite"/>
    </source>
</evidence>
<protein>
    <submittedName>
        <fullName evidence="2">Uncharacterized protein</fullName>
    </submittedName>
</protein>
<feature type="compositionally biased region" description="Basic residues" evidence="1">
    <location>
        <begin position="79"/>
        <end position="89"/>
    </location>
</feature>